<evidence type="ECO:0000256" key="1">
    <source>
        <dbReference type="SAM" id="MobiDB-lite"/>
    </source>
</evidence>
<reference evidence="2" key="1">
    <citation type="submission" date="2020-10" db="EMBL/GenBank/DDBJ databases">
        <title>Unveiling of a novel bifunctional photoreceptor, Dualchrome1, isolated from a cosmopolitan green alga.</title>
        <authorList>
            <person name="Suzuki S."/>
            <person name="Kawachi M."/>
        </authorList>
    </citation>
    <scope>NUCLEOTIDE SEQUENCE</scope>
    <source>
        <strain evidence="2">NIES 2893</strain>
    </source>
</reference>
<gene>
    <name evidence="2" type="ORF">PPROV_000413800</name>
</gene>
<sequence length="297" mass="32788">MAPSHAVPPKRTRLSPNYSRSTGNTNLNRRRRTSGSSGSIFSGQLASKLALLQPPWGMNNNSPVEEQTMNSYLVQEEKEEEPGNGGVYSAGFLGPADDTAALSTRERRRRARIAAKELDALRRRFQARTKLQNQQQQQASEPSVAPQPPGDADAFASAVAFAKSNTLSPPSEQLDESLLDWEMGGGWDVSGALAMEDPPWWGQKRRRRRQPPAGTPRPLTPRYTSMGGRPVGQSATPPLSPSVTPPQQQVQPQQRRQARRVAAATTNVLRERARLRRAMEAGQLSRAEYDRMLAELE</sequence>
<evidence type="ECO:0000313" key="3">
    <source>
        <dbReference type="Proteomes" id="UP000660262"/>
    </source>
</evidence>
<feature type="region of interest" description="Disordered" evidence="1">
    <location>
        <begin position="199"/>
        <end position="262"/>
    </location>
</feature>
<accession>A0A830HK47</accession>
<name>A0A830HK47_9CHLO</name>
<feature type="compositionally biased region" description="Low complexity" evidence="1">
    <location>
        <begin position="245"/>
        <end position="262"/>
    </location>
</feature>
<comment type="caution">
    <text evidence="2">The sequence shown here is derived from an EMBL/GenBank/DDBJ whole genome shotgun (WGS) entry which is preliminary data.</text>
</comment>
<evidence type="ECO:0000313" key="2">
    <source>
        <dbReference type="EMBL" id="GHP05387.1"/>
    </source>
</evidence>
<protein>
    <submittedName>
        <fullName evidence="2">Uncharacterized protein</fullName>
    </submittedName>
</protein>
<feature type="compositionally biased region" description="Low complexity" evidence="1">
    <location>
        <begin position="132"/>
        <end position="144"/>
    </location>
</feature>
<feature type="region of interest" description="Disordered" evidence="1">
    <location>
        <begin position="1"/>
        <end position="41"/>
    </location>
</feature>
<proteinExistence type="predicted"/>
<dbReference type="Proteomes" id="UP000660262">
    <property type="component" value="Unassembled WGS sequence"/>
</dbReference>
<feature type="region of interest" description="Disordered" evidence="1">
    <location>
        <begin position="76"/>
        <end position="107"/>
    </location>
</feature>
<feature type="region of interest" description="Disordered" evidence="1">
    <location>
        <begin position="128"/>
        <end position="152"/>
    </location>
</feature>
<keyword evidence="3" id="KW-1185">Reference proteome</keyword>
<dbReference type="AlphaFoldDB" id="A0A830HK47"/>
<dbReference type="EMBL" id="BNJQ01000010">
    <property type="protein sequence ID" value="GHP05387.1"/>
    <property type="molecule type" value="Genomic_DNA"/>
</dbReference>
<organism evidence="2 3">
    <name type="scientific">Pycnococcus provasolii</name>
    <dbReference type="NCBI Taxonomy" id="41880"/>
    <lineage>
        <taxon>Eukaryota</taxon>
        <taxon>Viridiplantae</taxon>
        <taxon>Chlorophyta</taxon>
        <taxon>Pseudoscourfieldiophyceae</taxon>
        <taxon>Pseudoscourfieldiales</taxon>
        <taxon>Pycnococcaceae</taxon>
        <taxon>Pycnococcus</taxon>
    </lineage>
</organism>